<dbReference type="Pfam" id="PF04324">
    <property type="entry name" value="Fer2_BFD"/>
    <property type="match status" value="1"/>
</dbReference>
<protein>
    <submittedName>
        <fullName evidence="2">(2Fe-2S)-binding protein</fullName>
    </submittedName>
</protein>
<reference evidence="2" key="1">
    <citation type="journal article" date="2019" name="PLoS Negl. Trop. Dis.">
        <title>Revisiting the worldwide diversity of Leptospira species in the environment.</title>
        <authorList>
            <person name="Vincent A.T."/>
            <person name="Schiettekatte O."/>
            <person name="Bourhy P."/>
            <person name="Veyrier F.J."/>
            <person name="Picardeau M."/>
        </authorList>
    </citation>
    <scope>NUCLEOTIDE SEQUENCE [LARGE SCALE GENOMIC DNA]</scope>
    <source>
        <strain evidence="2">201400974</strain>
    </source>
</reference>
<proteinExistence type="predicted"/>
<dbReference type="AlphaFoldDB" id="A0A4R9LPA0"/>
<sequence length="55" mass="6137">MVTEKELVDAIRDGANSMADIREKTRATTGCGTCSPQVYQILQRELQILTARKPE</sequence>
<name>A0A4R9LPA0_9LEPT</name>
<dbReference type="Gene3D" id="1.10.10.1100">
    <property type="entry name" value="BFD-like [2Fe-2S]-binding domain"/>
    <property type="match status" value="1"/>
</dbReference>
<dbReference type="InterPro" id="IPR041854">
    <property type="entry name" value="BFD-like_2Fe2S-bd_dom_sf"/>
</dbReference>
<keyword evidence="3" id="KW-1185">Reference proteome</keyword>
<dbReference type="OrthoDB" id="332383at2"/>
<evidence type="ECO:0000259" key="1">
    <source>
        <dbReference type="Pfam" id="PF04324"/>
    </source>
</evidence>
<dbReference type="Proteomes" id="UP000298264">
    <property type="component" value="Unassembled WGS sequence"/>
</dbReference>
<organism evidence="2 3">
    <name type="scientific">Leptospira ilyithenensis</name>
    <dbReference type="NCBI Taxonomy" id="2484901"/>
    <lineage>
        <taxon>Bacteria</taxon>
        <taxon>Pseudomonadati</taxon>
        <taxon>Spirochaetota</taxon>
        <taxon>Spirochaetia</taxon>
        <taxon>Leptospirales</taxon>
        <taxon>Leptospiraceae</taxon>
        <taxon>Leptospira</taxon>
    </lineage>
</organism>
<gene>
    <name evidence="2" type="ORF">EHS11_12700</name>
</gene>
<accession>A0A4R9LPA0</accession>
<comment type="caution">
    <text evidence="2">The sequence shown here is derived from an EMBL/GenBank/DDBJ whole genome shotgun (WGS) entry which is preliminary data.</text>
</comment>
<dbReference type="InterPro" id="IPR007419">
    <property type="entry name" value="BFD-like_2Fe2S-bd_dom"/>
</dbReference>
<evidence type="ECO:0000313" key="2">
    <source>
        <dbReference type="EMBL" id="TGN09416.1"/>
    </source>
</evidence>
<evidence type="ECO:0000313" key="3">
    <source>
        <dbReference type="Proteomes" id="UP000298264"/>
    </source>
</evidence>
<dbReference type="EMBL" id="RQHV01000052">
    <property type="protein sequence ID" value="TGN09416.1"/>
    <property type="molecule type" value="Genomic_DNA"/>
</dbReference>
<feature type="domain" description="BFD-like [2Fe-2S]-binding" evidence="1">
    <location>
        <begin position="2"/>
        <end position="43"/>
    </location>
</feature>